<comment type="caution">
    <text evidence="8">The sequence shown here is derived from an EMBL/GenBank/DDBJ whole genome shotgun (WGS) entry which is preliminary data.</text>
</comment>
<dbReference type="PANTHER" id="PTHR10030:SF37">
    <property type="entry name" value="ALPHA-L-FUCOSIDASE-RELATED"/>
    <property type="match status" value="1"/>
</dbReference>
<dbReference type="InterPro" id="IPR057739">
    <property type="entry name" value="Glyco_hydro_29_N"/>
</dbReference>
<comment type="similarity">
    <text evidence="1">Belongs to the glycosyl hydrolase 29 family.</text>
</comment>
<evidence type="ECO:0000256" key="4">
    <source>
        <dbReference type="ARBA" id="ARBA00022801"/>
    </source>
</evidence>
<dbReference type="InterPro" id="IPR026876">
    <property type="entry name" value="Fn3_assoc_repeat"/>
</dbReference>
<feature type="domain" description="F5/8 type C" evidence="7">
    <location>
        <begin position="539"/>
        <end position="685"/>
    </location>
</feature>
<dbReference type="InterPro" id="IPR000421">
    <property type="entry name" value="FA58C"/>
</dbReference>
<protein>
    <recommendedName>
        <fullName evidence="2">alpha-L-fucosidase</fullName>
        <ecNumber evidence="2">3.2.1.51</ecNumber>
    </recommendedName>
</protein>
<name>A0ABU1N2Z9_9CAUL</name>
<dbReference type="Proteomes" id="UP001262754">
    <property type="component" value="Unassembled WGS sequence"/>
</dbReference>
<feature type="chain" id="PRO_5046195627" description="alpha-L-fucosidase" evidence="6">
    <location>
        <begin position="29"/>
        <end position="691"/>
    </location>
</feature>
<evidence type="ECO:0000256" key="2">
    <source>
        <dbReference type="ARBA" id="ARBA00012662"/>
    </source>
</evidence>
<dbReference type="EMBL" id="JAVDRL010000010">
    <property type="protein sequence ID" value="MDR6532814.1"/>
    <property type="molecule type" value="Genomic_DNA"/>
</dbReference>
<evidence type="ECO:0000256" key="5">
    <source>
        <dbReference type="ARBA" id="ARBA00023295"/>
    </source>
</evidence>
<evidence type="ECO:0000256" key="6">
    <source>
        <dbReference type="SAM" id="SignalP"/>
    </source>
</evidence>
<keyword evidence="4 8" id="KW-0378">Hydrolase</keyword>
<dbReference type="Gene3D" id="2.60.120.260">
    <property type="entry name" value="Galactose-binding domain-like"/>
    <property type="match status" value="2"/>
</dbReference>
<keyword evidence="9" id="KW-1185">Reference proteome</keyword>
<dbReference type="GO" id="GO:0004560">
    <property type="term" value="F:alpha-L-fucosidase activity"/>
    <property type="evidence" value="ECO:0007669"/>
    <property type="project" value="UniProtKB-EC"/>
</dbReference>
<dbReference type="SMART" id="SM00812">
    <property type="entry name" value="Alpha_L_fucos"/>
    <property type="match status" value="1"/>
</dbReference>
<evidence type="ECO:0000256" key="3">
    <source>
        <dbReference type="ARBA" id="ARBA00022729"/>
    </source>
</evidence>
<keyword evidence="3 6" id="KW-0732">Signal</keyword>
<dbReference type="PANTHER" id="PTHR10030">
    <property type="entry name" value="ALPHA-L-FUCOSIDASE"/>
    <property type="match status" value="1"/>
</dbReference>
<dbReference type="EC" id="3.2.1.51" evidence="2"/>
<dbReference type="InterPro" id="IPR006311">
    <property type="entry name" value="TAT_signal"/>
</dbReference>
<gene>
    <name evidence="8" type="ORF">J2800_003574</name>
</gene>
<dbReference type="InterPro" id="IPR017853">
    <property type="entry name" value="GH"/>
</dbReference>
<dbReference type="SUPFAM" id="SSF51445">
    <property type="entry name" value="(Trans)glycosidases"/>
    <property type="match status" value="1"/>
</dbReference>
<dbReference type="InterPro" id="IPR000933">
    <property type="entry name" value="Glyco_hydro_29"/>
</dbReference>
<evidence type="ECO:0000313" key="9">
    <source>
        <dbReference type="Proteomes" id="UP001262754"/>
    </source>
</evidence>
<sequence>MRPELHLSRRRLMLAGAAASALPGMAFAAAPTPYGATPSARQLAWHGLETYGFVHFSINTFTDREWGYGDESPALFNPTDFSADQIVAAAKAGGLKALILTAKHHDGFCLWPSRFTEHSIKNSPYKGGKGDIVREMSEACARGGLKFGLYLSPWDRNHADYGRPEYVTYYRNQLRELLTQYGTLFEVWFDGANGGDGYYGGAREVRKIGPNYYNWPSIVAFVHELQPMAVTFDPKGADLRWVGNERGFAGDPCWATMDDGPYTEAKGTSGVRGGSVWWPAEVDVSIRPGWFWHAYEDAEVKSAGRLQKIYFESVGRGANLLLNLPPDRRGRIPDEDVAALTAWGKARRELFARNLADGGRAQARNARVGHAAANVLDGVRDTYWACDEGAATPELTLTLPQAQTFDVVRLREHLPLGLRVTEFALDVWDGDWREIARHQGIGAQRLVRLAAPVTTRKLRLRVLDAPAGPAISEISLFRQPVLVDPPAIQRDREGLVSIIGDAPGLELRYTVDGSPPTRNALRFNGPFPLPEGGEVRAIAVEPAGGVTSAPARRAFDVRKSDWRIAQASAPGAEALIDDERGTVWRAPVPALVVLDLGQARSLSGFTLQPAWDRPQGAGAPAGYRVATSADGVTWTAAGEGEFANIAASLAPQRVTFARREGRYLKLEVTRAAAGEAQVAFAELGVITLGDA</sequence>
<dbReference type="Gene3D" id="3.20.20.80">
    <property type="entry name" value="Glycosidases"/>
    <property type="match status" value="1"/>
</dbReference>
<proteinExistence type="inferred from homology"/>
<reference evidence="8 9" key="1">
    <citation type="submission" date="2023-07" db="EMBL/GenBank/DDBJ databases">
        <title>Sorghum-associated microbial communities from plants grown in Nebraska, USA.</title>
        <authorList>
            <person name="Schachtman D."/>
        </authorList>
    </citation>
    <scope>NUCLEOTIDE SEQUENCE [LARGE SCALE GENOMIC DNA]</scope>
    <source>
        <strain evidence="8 9">DS2154</strain>
    </source>
</reference>
<dbReference type="PROSITE" id="PS50022">
    <property type="entry name" value="FA58C_3"/>
    <property type="match status" value="1"/>
</dbReference>
<dbReference type="Pfam" id="PF13287">
    <property type="entry name" value="Fn3_assoc"/>
    <property type="match status" value="1"/>
</dbReference>
<dbReference type="SUPFAM" id="SSF49785">
    <property type="entry name" value="Galactose-binding domain-like"/>
    <property type="match status" value="2"/>
</dbReference>
<dbReference type="RefSeq" id="WP_056750461.1">
    <property type="nucleotide sequence ID" value="NZ_JAVDRL010000010.1"/>
</dbReference>
<dbReference type="InterPro" id="IPR008979">
    <property type="entry name" value="Galactose-bd-like_sf"/>
</dbReference>
<dbReference type="Pfam" id="PF00754">
    <property type="entry name" value="F5_F8_type_C"/>
    <property type="match status" value="2"/>
</dbReference>
<organism evidence="8 9">
    <name type="scientific">Caulobacter rhizosphaerae</name>
    <dbReference type="NCBI Taxonomy" id="2010972"/>
    <lineage>
        <taxon>Bacteria</taxon>
        <taxon>Pseudomonadati</taxon>
        <taxon>Pseudomonadota</taxon>
        <taxon>Alphaproteobacteria</taxon>
        <taxon>Caulobacterales</taxon>
        <taxon>Caulobacteraceae</taxon>
        <taxon>Caulobacter</taxon>
    </lineage>
</organism>
<feature type="signal peptide" evidence="6">
    <location>
        <begin position="1"/>
        <end position="28"/>
    </location>
</feature>
<evidence type="ECO:0000259" key="7">
    <source>
        <dbReference type="PROSITE" id="PS50022"/>
    </source>
</evidence>
<accession>A0ABU1N2Z9</accession>
<evidence type="ECO:0000313" key="8">
    <source>
        <dbReference type="EMBL" id="MDR6532814.1"/>
    </source>
</evidence>
<dbReference type="Pfam" id="PF01120">
    <property type="entry name" value="Alpha_L_fucos"/>
    <property type="match status" value="1"/>
</dbReference>
<dbReference type="PROSITE" id="PS51318">
    <property type="entry name" value="TAT"/>
    <property type="match status" value="1"/>
</dbReference>
<keyword evidence="5 8" id="KW-0326">Glycosidase</keyword>
<evidence type="ECO:0000256" key="1">
    <source>
        <dbReference type="ARBA" id="ARBA00007951"/>
    </source>
</evidence>